<dbReference type="EMBL" id="JAIWYP010000006">
    <property type="protein sequence ID" value="KAH3807885.1"/>
    <property type="molecule type" value="Genomic_DNA"/>
</dbReference>
<organism evidence="2 3">
    <name type="scientific">Dreissena polymorpha</name>
    <name type="common">Zebra mussel</name>
    <name type="synonym">Mytilus polymorpha</name>
    <dbReference type="NCBI Taxonomy" id="45954"/>
    <lineage>
        <taxon>Eukaryota</taxon>
        <taxon>Metazoa</taxon>
        <taxon>Spiralia</taxon>
        <taxon>Lophotrochozoa</taxon>
        <taxon>Mollusca</taxon>
        <taxon>Bivalvia</taxon>
        <taxon>Autobranchia</taxon>
        <taxon>Heteroconchia</taxon>
        <taxon>Euheterodonta</taxon>
        <taxon>Imparidentia</taxon>
        <taxon>Neoheterodontei</taxon>
        <taxon>Myida</taxon>
        <taxon>Dreissenoidea</taxon>
        <taxon>Dreissenidae</taxon>
        <taxon>Dreissena</taxon>
    </lineage>
</organism>
<dbReference type="AlphaFoldDB" id="A0A9D4G3G5"/>
<proteinExistence type="predicted"/>
<evidence type="ECO:0000313" key="2">
    <source>
        <dbReference type="EMBL" id="KAH3807885.1"/>
    </source>
</evidence>
<reference evidence="2" key="1">
    <citation type="journal article" date="2019" name="bioRxiv">
        <title>The Genome of the Zebra Mussel, Dreissena polymorpha: A Resource for Invasive Species Research.</title>
        <authorList>
            <person name="McCartney M.A."/>
            <person name="Auch B."/>
            <person name="Kono T."/>
            <person name="Mallez S."/>
            <person name="Zhang Y."/>
            <person name="Obille A."/>
            <person name="Becker A."/>
            <person name="Abrahante J.E."/>
            <person name="Garbe J."/>
            <person name="Badalamenti J.P."/>
            <person name="Herman A."/>
            <person name="Mangelson H."/>
            <person name="Liachko I."/>
            <person name="Sullivan S."/>
            <person name="Sone E.D."/>
            <person name="Koren S."/>
            <person name="Silverstein K.A.T."/>
            <person name="Beckman K.B."/>
            <person name="Gohl D.M."/>
        </authorList>
    </citation>
    <scope>NUCLEOTIDE SEQUENCE</scope>
    <source>
        <strain evidence="2">Duluth1</strain>
        <tissue evidence="2">Whole animal</tissue>
    </source>
</reference>
<evidence type="ECO:0000256" key="1">
    <source>
        <dbReference type="SAM" id="MobiDB-lite"/>
    </source>
</evidence>
<keyword evidence="3" id="KW-1185">Reference proteome</keyword>
<feature type="region of interest" description="Disordered" evidence="1">
    <location>
        <begin position="1"/>
        <end position="28"/>
    </location>
</feature>
<reference evidence="2" key="2">
    <citation type="submission" date="2020-11" db="EMBL/GenBank/DDBJ databases">
        <authorList>
            <person name="McCartney M.A."/>
            <person name="Auch B."/>
            <person name="Kono T."/>
            <person name="Mallez S."/>
            <person name="Becker A."/>
            <person name="Gohl D.M."/>
            <person name="Silverstein K.A.T."/>
            <person name="Koren S."/>
            <person name="Bechman K.B."/>
            <person name="Herman A."/>
            <person name="Abrahante J.E."/>
            <person name="Garbe J."/>
        </authorList>
    </citation>
    <scope>NUCLEOTIDE SEQUENCE</scope>
    <source>
        <strain evidence="2">Duluth1</strain>
        <tissue evidence="2">Whole animal</tissue>
    </source>
</reference>
<gene>
    <name evidence="2" type="ORF">DPMN_136233</name>
</gene>
<name>A0A9D4G3G5_DREPO</name>
<accession>A0A9D4G3G5</accession>
<sequence length="74" mass="7899">MSAASGRASPPPLPLADGTQHAAATTRYPPPLGPAGWWSLAHLNAPLPAELWRLEAAEDCLPLKHRFSVLCSLF</sequence>
<evidence type="ECO:0000313" key="3">
    <source>
        <dbReference type="Proteomes" id="UP000828390"/>
    </source>
</evidence>
<dbReference type="Proteomes" id="UP000828390">
    <property type="component" value="Unassembled WGS sequence"/>
</dbReference>
<comment type="caution">
    <text evidence="2">The sequence shown here is derived from an EMBL/GenBank/DDBJ whole genome shotgun (WGS) entry which is preliminary data.</text>
</comment>
<protein>
    <submittedName>
        <fullName evidence="2">Uncharacterized protein</fullName>
    </submittedName>
</protein>